<gene>
    <name evidence="1" type="ORF">FDB51_07775</name>
</gene>
<dbReference type="Pfam" id="PF10076">
    <property type="entry name" value="Phage_Mu_Gp48"/>
    <property type="match status" value="1"/>
</dbReference>
<dbReference type="InterPro" id="IPR018755">
    <property type="entry name" value="Phage_Mu_Gp48"/>
</dbReference>
<dbReference type="AlphaFoldDB" id="A0A846JQV7"/>
<evidence type="ECO:0000313" key="2">
    <source>
        <dbReference type="Proteomes" id="UP000473681"/>
    </source>
</evidence>
<dbReference type="RefSeq" id="WP_053342074.1">
    <property type="nucleotide sequence ID" value="NZ_LFPD01000007.1"/>
</dbReference>
<dbReference type="EMBL" id="SWVK01000009">
    <property type="protein sequence ID" value="NFN35027.1"/>
    <property type="molecule type" value="Genomic_DNA"/>
</dbReference>
<protein>
    <submittedName>
        <fullName evidence="1">DUF2313 domain-containing protein</fullName>
    </submittedName>
</protein>
<reference evidence="1 2" key="1">
    <citation type="submission" date="2019-04" db="EMBL/GenBank/DDBJ databases">
        <title>Genome sequencing of Clostridium botulinum Groups I-IV and Clostridium butyricum.</title>
        <authorList>
            <person name="Brunt J."/>
            <person name="Van Vliet A.H.M."/>
            <person name="Stringer S.C."/>
            <person name="Carter A.T."/>
            <person name="Peck M.W."/>
        </authorList>
    </citation>
    <scope>NUCLEOTIDE SEQUENCE [LARGE SCALE GENOMIC DNA]</scope>
    <source>
        <strain evidence="1 2">CB-K-33E</strain>
    </source>
</reference>
<dbReference type="OrthoDB" id="1629754at2"/>
<evidence type="ECO:0000313" key="1">
    <source>
        <dbReference type="EMBL" id="NFN35027.1"/>
    </source>
</evidence>
<proteinExistence type="predicted"/>
<comment type="caution">
    <text evidence="1">The sequence shown here is derived from an EMBL/GenBank/DDBJ whole genome shotgun (WGS) entry which is preliminary data.</text>
</comment>
<organism evidence="1 2">
    <name type="scientific">Clostridium botulinum</name>
    <dbReference type="NCBI Taxonomy" id="1491"/>
    <lineage>
        <taxon>Bacteria</taxon>
        <taxon>Bacillati</taxon>
        <taxon>Bacillota</taxon>
        <taxon>Clostridia</taxon>
        <taxon>Eubacteriales</taxon>
        <taxon>Clostridiaceae</taxon>
        <taxon>Clostridium</taxon>
    </lineage>
</organism>
<name>A0A846JQV7_CLOBO</name>
<dbReference type="Proteomes" id="UP000473681">
    <property type="component" value="Unassembled WGS sequence"/>
</dbReference>
<sequence length="205" mass="24106">MRYGQSQYGLAKYAENIPTKEDLEKYFVDLRKYIPQEIYNLPEIKAVYDAQSVEIGSLLYYTDDIKKQFHIETATWGLIYWENKYGIETNFNLSYQERREIVKAKKAGQGTCTKKLIEDVASKFSGGEVNVIENTGPYEFTIQFVGIKGIPRNMQNLINAIEDIKPAHLDYKFKYTYTNWNYLDGKNLSFDRAEYIKWDDLEIYD</sequence>
<accession>A0A846JQV7</accession>